<keyword evidence="1" id="KW-0812">Transmembrane</keyword>
<dbReference type="RefSeq" id="WP_137192160.1">
    <property type="nucleotide sequence ID" value="NZ_CP039964.1"/>
</dbReference>
<feature type="transmembrane region" description="Helical" evidence="1">
    <location>
        <begin position="39"/>
        <end position="61"/>
    </location>
</feature>
<evidence type="ECO:0000313" key="2">
    <source>
        <dbReference type="EMBL" id="QCO54476.1"/>
    </source>
</evidence>
<accession>A0A4P8ECH4</accession>
<dbReference type="Pfam" id="PF04657">
    <property type="entry name" value="DMT_YdcZ"/>
    <property type="match status" value="1"/>
</dbReference>
<keyword evidence="1" id="KW-1133">Transmembrane helix</keyword>
<dbReference type="OrthoDB" id="7173290at2"/>
<gene>
    <name evidence="2" type="ORF">EOK75_00740</name>
</gene>
<dbReference type="KEGG" id="pseb:EOK75_00740"/>
<organism evidence="2 3">
    <name type="scientific">Pseudorhodobacter turbinis</name>
    <dbReference type="NCBI Taxonomy" id="2500533"/>
    <lineage>
        <taxon>Bacteria</taxon>
        <taxon>Pseudomonadati</taxon>
        <taxon>Pseudomonadota</taxon>
        <taxon>Alphaproteobacteria</taxon>
        <taxon>Rhodobacterales</taxon>
        <taxon>Paracoccaceae</taxon>
        <taxon>Pseudorhodobacter</taxon>
    </lineage>
</organism>
<proteinExistence type="predicted"/>
<feature type="transmembrane region" description="Helical" evidence="1">
    <location>
        <begin position="6"/>
        <end position="27"/>
    </location>
</feature>
<dbReference type="PANTHER" id="PTHR34821:SF2">
    <property type="entry name" value="INNER MEMBRANE PROTEIN YDCZ"/>
    <property type="match status" value="1"/>
</dbReference>
<keyword evidence="1" id="KW-0472">Membrane</keyword>
<feature type="transmembrane region" description="Helical" evidence="1">
    <location>
        <begin position="100"/>
        <end position="124"/>
    </location>
</feature>
<feature type="transmembrane region" description="Helical" evidence="1">
    <location>
        <begin position="130"/>
        <end position="148"/>
    </location>
</feature>
<dbReference type="InterPro" id="IPR006750">
    <property type="entry name" value="YdcZ"/>
</dbReference>
<protein>
    <submittedName>
        <fullName evidence="2">DMT family transporter</fullName>
    </submittedName>
</protein>
<dbReference type="EMBL" id="CP039964">
    <property type="protein sequence ID" value="QCO54476.1"/>
    <property type="molecule type" value="Genomic_DNA"/>
</dbReference>
<name>A0A4P8ECH4_9RHOB</name>
<sequence>MTPETLRYGAIMLAAGIGIPVLAALNAQLGARIGSPSAAAMILFVIAFSAALATTLLSGGLGPLGLAPTQPKHLFLAGLLVAFYLISITTIAPKFGVGNAVFFVLIGQMVMAALIDHFGLFGALMKPMTLARGAGIILMIAGVALIQLSSAKAP</sequence>
<feature type="transmembrane region" description="Helical" evidence="1">
    <location>
        <begin position="73"/>
        <end position="93"/>
    </location>
</feature>
<dbReference type="AlphaFoldDB" id="A0A4P8ECH4"/>
<reference evidence="2 3" key="1">
    <citation type="submission" date="2019-05" db="EMBL/GenBank/DDBJ databases">
        <title>Pseudorhodobacter turbinis sp. nov., isolated from the gut of the Korean turban shell.</title>
        <authorList>
            <person name="Jeong Y.-S."/>
            <person name="Kang W.-R."/>
            <person name="Bae J.-W."/>
        </authorList>
    </citation>
    <scope>NUCLEOTIDE SEQUENCE [LARGE SCALE GENOMIC DNA]</scope>
    <source>
        <strain evidence="2 3">S12M18</strain>
    </source>
</reference>
<keyword evidence="3" id="KW-1185">Reference proteome</keyword>
<evidence type="ECO:0000256" key="1">
    <source>
        <dbReference type="SAM" id="Phobius"/>
    </source>
</evidence>
<dbReference type="PANTHER" id="PTHR34821">
    <property type="entry name" value="INNER MEMBRANE PROTEIN YDCZ"/>
    <property type="match status" value="1"/>
</dbReference>
<dbReference type="GO" id="GO:0005886">
    <property type="term" value="C:plasma membrane"/>
    <property type="evidence" value="ECO:0007669"/>
    <property type="project" value="TreeGrafter"/>
</dbReference>
<evidence type="ECO:0000313" key="3">
    <source>
        <dbReference type="Proteomes" id="UP000298631"/>
    </source>
</evidence>
<dbReference type="Proteomes" id="UP000298631">
    <property type="component" value="Chromosome"/>
</dbReference>